<dbReference type="AlphaFoldDB" id="A0A814BK77"/>
<accession>A0A814BK77</accession>
<sequence length="353" mass="40760">MSTWRKRFTRRSRRISENNEIFLNNTIKYRKKLQSAIHQINRTKKSTQRNIDNTDSDIHVARFINDIGQLSDCKPLQEISSLIDSLAMRHQLSSRIFNEYATNTLQQSLDKLNNNLSNDFDRVKSVFEEAVTNHCSDHTKNQLFNKVEFEWSKHKKLAITELKHGLSSYCDIGLYNLKIQIAILEKLQNFVDQLSPDEDDVNAGLSDFNANSLQTRKEIDTMLRIMLDRAPNDPNSLPNSKRPKFLNNQLILSNSLYSPEITEAAGRSYGQSLREQNACLIPQYPSMIPATTTQLPQHESMMITPIIPHNNQFQNTPDDDDDDNLPSYTDLFVVPSSCKQARIQRRSPRFNNQ</sequence>
<dbReference type="Proteomes" id="UP000663864">
    <property type="component" value="Unassembled WGS sequence"/>
</dbReference>
<dbReference type="EMBL" id="CAJNOT010000287">
    <property type="protein sequence ID" value="CAF0927271.1"/>
    <property type="molecule type" value="Genomic_DNA"/>
</dbReference>
<organism evidence="1 3">
    <name type="scientific">Rotaria sordida</name>
    <dbReference type="NCBI Taxonomy" id="392033"/>
    <lineage>
        <taxon>Eukaryota</taxon>
        <taxon>Metazoa</taxon>
        <taxon>Spiralia</taxon>
        <taxon>Gnathifera</taxon>
        <taxon>Rotifera</taxon>
        <taxon>Eurotatoria</taxon>
        <taxon>Bdelloidea</taxon>
        <taxon>Philodinida</taxon>
        <taxon>Philodinidae</taxon>
        <taxon>Rotaria</taxon>
    </lineage>
</organism>
<dbReference type="EMBL" id="CAJOBD010002342">
    <property type="protein sequence ID" value="CAF3874733.1"/>
    <property type="molecule type" value="Genomic_DNA"/>
</dbReference>
<proteinExistence type="predicted"/>
<dbReference type="Proteomes" id="UP000663836">
    <property type="component" value="Unassembled WGS sequence"/>
</dbReference>
<gene>
    <name evidence="2" type="ORF">JBS370_LOCUS19509</name>
    <name evidence="1" type="ORF">ZHD862_LOCUS8730</name>
</gene>
<evidence type="ECO:0000313" key="3">
    <source>
        <dbReference type="Proteomes" id="UP000663864"/>
    </source>
</evidence>
<name>A0A814BK77_9BILA</name>
<evidence type="ECO:0000313" key="1">
    <source>
        <dbReference type="EMBL" id="CAF0927271.1"/>
    </source>
</evidence>
<reference evidence="1" key="1">
    <citation type="submission" date="2021-02" db="EMBL/GenBank/DDBJ databases">
        <authorList>
            <person name="Nowell W R."/>
        </authorList>
    </citation>
    <scope>NUCLEOTIDE SEQUENCE</scope>
</reference>
<comment type="caution">
    <text evidence="1">The sequence shown here is derived from an EMBL/GenBank/DDBJ whole genome shotgun (WGS) entry which is preliminary data.</text>
</comment>
<protein>
    <submittedName>
        <fullName evidence="1">Uncharacterized protein</fullName>
    </submittedName>
</protein>
<evidence type="ECO:0000313" key="2">
    <source>
        <dbReference type="EMBL" id="CAF3874733.1"/>
    </source>
</evidence>